<keyword evidence="6" id="KW-0687">Ribonucleoprotein</keyword>
<evidence type="ECO:0000256" key="5">
    <source>
        <dbReference type="ARBA" id="ARBA00023128"/>
    </source>
</evidence>
<feature type="compositionally biased region" description="Low complexity" evidence="8">
    <location>
        <begin position="127"/>
        <end position="148"/>
    </location>
</feature>
<dbReference type="OrthoDB" id="2014905at2759"/>
<proteinExistence type="inferred from homology"/>
<keyword evidence="4" id="KW-0689">Ribosomal protein</keyword>
<gene>
    <name evidence="9" type="ORF">DFA_07209</name>
</gene>
<dbReference type="GeneID" id="14872492"/>
<evidence type="ECO:0000313" key="9">
    <source>
        <dbReference type="EMBL" id="EGG20092.1"/>
    </source>
</evidence>
<reference evidence="10" key="1">
    <citation type="journal article" date="2011" name="Genome Res.">
        <title>Phylogeny-wide analysis of social amoeba genomes highlights ancient origins for complex intercellular communication.</title>
        <authorList>
            <person name="Heidel A.J."/>
            <person name="Lawal H.M."/>
            <person name="Felder M."/>
            <person name="Schilde C."/>
            <person name="Helps N.R."/>
            <person name="Tunggal B."/>
            <person name="Rivero F."/>
            <person name="John U."/>
            <person name="Schleicher M."/>
            <person name="Eichinger L."/>
            <person name="Platzer M."/>
            <person name="Noegel A.A."/>
            <person name="Schaap P."/>
            <person name="Gloeckner G."/>
        </authorList>
    </citation>
    <scope>NUCLEOTIDE SEQUENCE [LARGE SCALE GENOMIC DNA]</scope>
    <source>
        <strain evidence="10">SH3</strain>
    </source>
</reference>
<keyword evidence="3" id="KW-0809">Transit peptide</keyword>
<dbReference type="KEGG" id="dfa:DFA_07209"/>
<evidence type="ECO:0000256" key="4">
    <source>
        <dbReference type="ARBA" id="ARBA00022980"/>
    </source>
</evidence>
<feature type="region of interest" description="Disordered" evidence="8">
    <location>
        <begin position="76"/>
        <end position="95"/>
    </location>
</feature>
<evidence type="ECO:0000256" key="3">
    <source>
        <dbReference type="ARBA" id="ARBA00022946"/>
    </source>
</evidence>
<dbReference type="PANTHER" id="PTHR21026">
    <property type="entry name" value="39S RIBOSOMAL PROTEIN L32, MITOCHONDRIAL"/>
    <property type="match status" value="1"/>
</dbReference>
<sequence>MQRSLLGSMFMAAAKPRFATATTSYYSQYMNVRNGFLYRPTEQQQQQQQQVVIPEQIEQDVEQDLELMAVPKKRVSYTRNRKRNSAADKKHENIHHHTVCPKCNSLKLRHHLYPNGGGARQAVNLLKPPTTKPPQTTKPSKPSSGFTL</sequence>
<dbReference type="RefSeq" id="XP_004367075.1">
    <property type="nucleotide sequence ID" value="XM_004367018.1"/>
</dbReference>
<dbReference type="OMA" id="HYTICSK"/>
<dbReference type="InterPro" id="IPR011332">
    <property type="entry name" value="Ribosomal_zn-bd"/>
</dbReference>
<dbReference type="GO" id="GO:0006412">
    <property type="term" value="P:translation"/>
    <property type="evidence" value="ECO:0007669"/>
    <property type="project" value="InterPro"/>
</dbReference>
<evidence type="ECO:0000256" key="8">
    <source>
        <dbReference type="SAM" id="MobiDB-lite"/>
    </source>
</evidence>
<dbReference type="Proteomes" id="UP000007797">
    <property type="component" value="Unassembled WGS sequence"/>
</dbReference>
<evidence type="ECO:0000256" key="6">
    <source>
        <dbReference type="ARBA" id="ARBA00023274"/>
    </source>
</evidence>
<dbReference type="InterPro" id="IPR002677">
    <property type="entry name" value="Ribosomal_bL32"/>
</dbReference>
<dbReference type="GO" id="GO:0003735">
    <property type="term" value="F:structural constituent of ribosome"/>
    <property type="evidence" value="ECO:0007669"/>
    <property type="project" value="InterPro"/>
</dbReference>
<feature type="region of interest" description="Disordered" evidence="8">
    <location>
        <begin position="126"/>
        <end position="148"/>
    </location>
</feature>
<comment type="subcellular location">
    <subcellularLocation>
        <location evidence="1">Mitochondrion</location>
    </subcellularLocation>
</comment>
<accession>F4PVS8</accession>
<dbReference type="AlphaFoldDB" id="F4PVS8"/>
<evidence type="ECO:0000256" key="1">
    <source>
        <dbReference type="ARBA" id="ARBA00004173"/>
    </source>
</evidence>
<dbReference type="SUPFAM" id="SSF57829">
    <property type="entry name" value="Zn-binding ribosomal proteins"/>
    <property type="match status" value="1"/>
</dbReference>
<dbReference type="EMBL" id="GL883013">
    <property type="protein sequence ID" value="EGG20092.1"/>
    <property type="molecule type" value="Genomic_DNA"/>
</dbReference>
<evidence type="ECO:0000256" key="2">
    <source>
        <dbReference type="ARBA" id="ARBA00008560"/>
    </source>
</evidence>
<protein>
    <recommendedName>
        <fullName evidence="7">Large ribosomal subunit protein bL32m</fullName>
    </recommendedName>
</protein>
<evidence type="ECO:0000256" key="7">
    <source>
        <dbReference type="ARBA" id="ARBA00039935"/>
    </source>
</evidence>
<dbReference type="Pfam" id="PF01783">
    <property type="entry name" value="Ribosomal_L32p"/>
    <property type="match status" value="1"/>
</dbReference>
<dbReference type="HAMAP" id="MF_00340">
    <property type="entry name" value="Ribosomal_bL32"/>
    <property type="match status" value="1"/>
</dbReference>
<dbReference type="NCBIfam" id="TIGR01031">
    <property type="entry name" value="rpmF_bact"/>
    <property type="match status" value="1"/>
</dbReference>
<dbReference type="PANTHER" id="PTHR21026:SF2">
    <property type="entry name" value="LARGE RIBOSOMAL SUBUNIT PROTEIN BL32M"/>
    <property type="match status" value="1"/>
</dbReference>
<keyword evidence="5" id="KW-0496">Mitochondrion</keyword>
<evidence type="ECO:0000313" key="10">
    <source>
        <dbReference type="Proteomes" id="UP000007797"/>
    </source>
</evidence>
<dbReference type="GO" id="GO:0005762">
    <property type="term" value="C:mitochondrial large ribosomal subunit"/>
    <property type="evidence" value="ECO:0007669"/>
    <property type="project" value="TreeGrafter"/>
</dbReference>
<dbReference type="InterPro" id="IPR051991">
    <property type="entry name" value="Mitoribosomal_protein_bL32"/>
</dbReference>
<keyword evidence="10" id="KW-1185">Reference proteome</keyword>
<comment type="similarity">
    <text evidence="2">Belongs to the bacterial ribosomal protein bL32 family.</text>
</comment>
<organism evidence="9 10">
    <name type="scientific">Cavenderia fasciculata</name>
    <name type="common">Slime mold</name>
    <name type="synonym">Dictyostelium fasciculatum</name>
    <dbReference type="NCBI Taxonomy" id="261658"/>
    <lineage>
        <taxon>Eukaryota</taxon>
        <taxon>Amoebozoa</taxon>
        <taxon>Evosea</taxon>
        <taxon>Eumycetozoa</taxon>
        <taxon>Dictyostelia</taxon>
        <taxon>Acytosteliales</taxon>
        <taxon>Cavenderiaceae</taxon>
        <taxon>Cavenderia</taxon>
    </lineage>
</organism>
<name>F4PVS8_CACFS</name>